<name>A0A286RDU7_9BACT</name>
<dbReference type="GO" id="GO:0022904">
    <property type="term" value="P:respiratory electron transport chain"/>
    <property type="evidence" value="ECO:0007669"/>
    <property type="project" value="InterPro"/>
</dbReference>
<organism evidence="3 4">
    <name type="scientific">Thermogutta terrifontis</name>
    <dbReference type="NCBI Taxonomy" id="1331910"/>
    <lineage>
        <taxon>Bacteria</taxon>
        <taxon>Pseudomonadati</taxon>
        <taxon>Planctomycetota</taxon>
        <taxon>Planctomycetia</taxon>
        <taxon>Pirellulales</taxon>
        <taxon>Thermoguttaceae</taxon>
        <taxon>Thermogutta</taxon>
    </lineage>
</organism>
<dbReference type="PROSITE" id="PS51002">
    <property type="entry name" value="CYTB_NTER"/>
    <property type="match status" value="1"/>
</dbReference>
<feature type="transmembrane region" description="Helical" evidence="1">
    <location>
        <begin position="227"/>
        <end position="248"/>
    </location>
</feature>
<evidence type="ECO:0000313" key="4">
    <source>
        <dbReference type="Proteomes" id="UP000215086"/>
    </source>
</evidence>
<evidence type="ECO:0000256" key="1">
    <source>
        <dbReference type="SAM" id="Phobius"/>
    </source>
</evidence>
<feature type="transmembrane region" description="Helical" evidence="1">
    <location>
        <begin position="311"/>
        <end position="333"/>
    </location>
</feature>
<dbReference type="InterPro" id="IPR016174">
    <property type="entry name" value="Di-haem_cyt_TM"/>
</dbReference>
<feature type="transmembrane region" description="Helical" evidence="1">
    <location>
        <begin position="407"/>
        <end position="431"/>
    </location>
</feature>
<dbReference type="KEGG" id="ttf:THTE_1511"/>
<dbReference type="SUPFAM" id="SSF81342">
    <property type="entry name" value="Transmembrane di-heme cytochromes"/>
    <property type="match status" value="1"/>
</dbReference>
<dbReference type="Pfam" id="PF13631">
    <property type="entry name" value="Cytochrom_B_N_2"/>
    <property type="match status" value="1"/>
</dbReference>
<evidence type="ECO:0000259" key="2">
    <source>
        <dbReference type="PROSITE" id="PS51002"/>
    </source>
</evidence>
<dbReference type="Proteomes" id="UP000215086">
    <property type="component" value="Chromosome"/>
</dbReference>
<feature type="transmembrane region" description="Helical" evidence="1">
    <location>
        <begin position="150"/>
        <end position="170"/>
    </location>
</feature>
<dbReference type="Gene3D" id="1.20.810.10">
    <property type="entry name" value="Cytochrome Bc1 Complex, Chain C"/>
    <property type="match status" value="1"/>
</dbReference>
<feature type="transmembrane region" description="Helical" evidence="1">
    <location>
        <begin position="476"/>
        <end position="496"/>
    </location>
</feature>
<dbReference type="GO" id="GO:0016020">
    <property type="term" value="C:membrane"/>
    <property type="evidence" value="ECO:0007669"/>
    <property type="project" value="InterPro"/>
</dbReference>
<keyword evidence="4" id="KW-1185">Reference proteome</keyword>
<accession>A0A286RDU7</accession>
<dbReference type="PANTHER" id="PTHR19271">
    <property type="entry name" value="CYTOCHROME B"/>
    <property type="match status" value="1"/>
</dbReference>
<evidence type="ECO:0000313" key="3">
    <source>
        <dbReference type="EMBL" id="ASV74113.1"/>
    </source>
</evidence>
<gene>
    <name evidence="3" type="ORF">THTE_1511</name>
</gene>
<dbReference type="EMBL" id="CP018477">
    <property type="protein sequence ID" value="ASV74113.1"/>
    <property type="molecule type" value="Genomic_DNA"/>
</dbReference>
<protein>
    <submittedName>
        <fullName evidence="3">Ubiquinol--cytochrome c reductase, cytochrome B subunit</fullName>
    </submittedName>
</protein>
<dbReference type="RefSeq" id="WP_157731805.1">
    <property type="nucleotide sequence ID" value="NZ_CP018477.1"/>
</dbReference>
<dbReference type="InterPro" id="IPR005797">
    <property type="entry name" value="Cyt_b/b6_N"/>
</dbReference>
<dbReference type="GO" id="GO:0009055">
    <property type="term" value="F:electron transfer activity"/>
    <property type="evidence" value="ECO:0007669"/>
    <property type="project" value="InterPro"/>
</dbReference>
<dbReference type="AlphaFoldDB" id="A0A286RDU7"/>
<feature type="domain" description="Cytochrome b/b6 N-terminal region profile" evidence="2">
    <location>
        <begin position="33"/>
        <end position="259"/>
    </location>
</feature>
<dbReference type="OrthoDB" id="9804503at2"/>
<keyword evidence="1" id="KW-1133">Transmembrane helix</keyword>
<proteinExistence type="predicted"/>
<sequence length="513" mass="57589">MEPRQAPLKELWSHLREAPRRFKESAFRSGPPVTDRARSEFVFNNLFLHIHPVRVHRWSLRWRTTWGLGVAVTAAFLLTLITGVLLMLYYKPYPDVAYQSIKDIHYVVPTGRFIRNIHRWAANLMVVTVFLHMARVFYTGAYRYPREFNWLVGLGLLVLTLGLSFTGYLLPWDQLAYWAITIGANIAQSPRELTDALGITPYFDPGGWMKTLLLGGPEVGDESLIRFYVLHVAVLPLALVILMGVHFWRIRKDGGLARPEDADALLGPPRDLYPVFTDVPTKTYHLAAIVRGRSPAVNRGPENTIPSMPHLFYAECAVFMLTVFLTVLAAIFWNAPLKEIANPAVPENPAKAPWYFLGVQELVSHSAFMGGAGIPLIVIIGLGLIPFLDRETEGTGRWFGGPGGQRLVLVSAVFGLLSVIAIEAFAIQFGWLRQWFPDIPQLIITFVNPGTLLVVVYAIFSLGIVHRYRSARAGAVALFTCFLCGFVVLTIIGVHFRGPNWGFYWSPADWPKH</sequence>
<keyword evidence="1" id="KW-0812">Transmembrane</keyword>
<feature type="transmembrane region" description="Helical" evidence="1">
    <location>
        <begin position="120"/>
        <end position="138"/>
    </location>
</feature>
<reference evidence="3 4" key="1">
    <citation type="journal article" name="Front. Microbiol.">
        <title>Sugar Metabolism of the First Thermophilic Planctomycete Thermogutta terrifontis: Comparative Genomic and Transcriptomic Approaches.</title>
        <authorList>
            <person name="Elcheninov A.G."/>
            <person name="Menzel P."/>
            <person name="Gudbergsdottir S.R."/>
            <person name="Slesarev A.I."/>
            <person name="Kadnikov V.V."/>
            <person name="Krogh A."/>
            <person name="Bonch-Osmolovskaya E.A."/>
            <person name="Peng X."/>
            <person name="Kublanov I.V."/>
        </authorList>
    </citation>
    <scope>NUCLEOTIDE SEQUENCE [LARGE SCALE GENOMIC DNA]</scope>
    <source>
        <strain evidence="3 4">R1</strain>
    </source>
</reference>
<feature type="transmembrane region" description="Helical" evidence="1">
    <location>
        <begin position="66"/>
        <end position="90"/>
    </location>
</feature>
<feature type="transmembrane region" description="Helical" evidence="1">
    <location>
        <begin position="367"/>
        <end position="387"/>
    </location>
</feature>
<dbReference type="SUPFAM" id="SSF81648">
    <property type="entry name" value="a domain/subunit of cytochrome bc1 complex (Ubiquinol-cytochrome c reductase)"/>
    <property type="match status" value="1"/>
</dbReference>
<dbReference type="InterPro" id="IPR027387">
    <property type="entry name" value="Cytb/b6-like_sf"/>
</dbReference>
<dbReference type="GO" id="GO:0016491">
    <property type="term" value="F:oxidoreductase activity"/>
    <property type="evidence" value="ECO:0007669"/>
    <property type="project" value="InterPro"/>
</dbReference>
<feature type="transmembrane region" description="Helical" evidence="1">
    <location>
        <begin position="443"/>
        <end position="464"/>
    </location>
</feature>
<keyword evidence="1" id="KW-0472">Membrane</keyword>
<dbReference type="PANTHER" id="PTHR19271:SF16">
    <property type="entry name" value="CYTOCHROME B"/>
    <property type="match status" value="1"/>
</dbReference>
<dbReference type="InterPro" id="IPR036150">
    <property type="entry name" value="Cyt_b/b6_C_sf"/>
</dbReference>